<dbReference type="OrthoDB" id="8613028at2"/>
<name>A0A4S4C2R8_9BACI</name>
<dbReference type="PANTHER" id="PTHR37305">
    <property type="entry name" value="INTEGRAL MEMBRANE PROTEIN-RELATED"/>
    <property type="match status" value="1"/>
</dbReference>
<evidence type="ECO:0000313" key="1">
    <source>
        <dbReference type="EMBL" id="THF81984.1"/>
    </source>
</evidence>
<keyword evidence="2" id="KW-1185">Reference proteome</keyword>
<gene>
    <name evidence="1" type="ORF">E6W99_04875</name>
</gene>
<comment type="caution">
    <text evidence="1">The sequence shown here is derived from an EMBL/GenBank/DDBJ whole genome shotgun (WGS) entry which is preliminary data.</text>
</comment>
<dbReference type="PANTHER" id="PTHR37305:SF1">
    <property type="entry name" value="MEMBRANE PROTEIN"/>
    <property type="match status" value="1"/>
</dbReference>
<proteinExistence type="predicted"/>
<accession>A0A4S4C2R8</accession>
<protein>
    <submittedName>
        <fullName evidence="1">Uncharacterized protein</fullName>
    </submittedName>
</protein>
<dbReference type="EMBL" id="SSNT01000003">
    <property type="protein sequence ID" value="THF81984.1"/>
    <property type="molecule type" value="Genomic_DNA"/>
</dbReference>
<evidence type="ECO:0000313" key="2">
    <source>
        <dbReference type="Proteomes" id="UP000310334"/>
    </source>
</evidence>
<organism evidence="1 2">
    <name type="scientific">Metabacillus sediminilitoris</name>
    <dbReference type="NCBI Taxonomy" id="2567941"/>
    <lineage>
        <taxon>Bacteria</taxon>
        <taxon>Bacillati</taxon>
        <taxon>Bacillota</taxon>
        <taxon>Bacilli</taxon>
        <taxon>Bacillales</taxon>
        <taxon>Bacillaceae</taxon>
        <taxon>Metabacillus</taxon>
    </lineage>
</organism>
<reference evidence="1 2" key="1">
    <citation type="submission" date="2019-04" db="EMBL/GenBank/DDBJ databases">
        <title>Bacillus sediminilitoris sp. nov., isolated from a tidal flat sediment on the East China Sea.</title>
        <authorList>
            <person name="Wei Y."/>
            <person name="Mao H."/>
            <person name="Fang J."/>
        </authorList>
    </citation>
    <scope>NUCLEOTIDE SEQUENCE [LARGE SCALE GENOMIC DNA]</scope>
    <source>
        <strain evidence="1 2">DSL-17</strain>
    </source>
</reference>
<dbReference type="AlphaFoldDB" id="A0A4S4C2R8"/>
<sequence length="254" mass="29375">MMSYLHLLKNEHMKLFKRPRIWVLIGLMVIINIVFSLFFKFLFKGTDFTFWDYIQVSSYLLIVIQLMCIIVSGDIVSSEFEKGTIKFLFTRPVKRAKILLSKYLTVLYITGLFVLLQLLMSCILGLIFYSGTLFDLDQKVLVGLGGYLFQFIEMIVMCSIAFCLSALTRSSVFSIALPIFLLFTSSAVITLLDHYHYEAGKYLLFANTNLMPYFFGEPLFEGMSLPFSICNIFIHLVILFYFTLLSFTKRDVHV</sequence>
<dbReference type="Proteomes" id="UP000310334">
    <property type="component" value="Unassembled WGS sequence"/>
</dbReference>
<dbReference type="Pfam" id="PF12730">
    <property type="entry name" value="ABC2_membrane_4"/>
    <property type="match status" value="1"/>
</dbReference>